<organism evidence="2 3">
    <name type="scientific">Pseudoruegeria aquimaris</name>
    <dbReference type="NCBI Taxonomy" id="393663"/>
    <lineage>
        <taxon>Bacteria</taxon>
        <taxon>Pseudomonadati</taxon>
        <taxon>Pseudomonadota</taxon>
        <taxon>Alphaproteobacteria</taxon>
        <taxon>Rhodobacterales</taxon>
        <taxon>Roseobacteraceae</taxon>
        <taxon>Pseudoruegeria</taxon>
    </lineage>
</organism>
<dbReference type="PANTHER" id="PTHR35535">
    <property type="entry name" value="HEAT SHOCK PROTEIN HSLJ"/>
    <property type="match status" value="1"/>
</dbReference>
<feature type="domain" description="DUF306" evidence="1">
    <location>
        <begin position="27"/>
        <end position="123"/>
    </location>
</feature>
<accession>A0A1Y5S1Q9</accession>
<dbReference type="Proteomes" id="UP000193409">
    <property type="component" value="Unassembled WGS sequence"/>
</dbReference>
<dbReference type="InterPro" id="IPR038670">
    <property type="entry name" value="HslJ-like_sf"/>
</dbReference>
<dbReference type="InterPro" id="IPR053147">
    <property type="entry name" value="Hsp_HslJ-like"/>
</dbReference>
<sequence>MLRATFLLALGLSACQPDETISGYAGTDREWRLVEAVGQPITQRITLTFPEEGEIAGHAPCNAYTARQTLPYPWFKIEGLAATRAACPELELEGTYFAMLMSMSLSEVAGDTLILSNEAGMQLVYRAAPD</sequence>
<dbReference type="AlphaFoldDB" id="A0A1Y5S1Q9"/>
<evidence type="ECO:0000313" key="3">
    <source>
        <dbReference type="Proteomes" id="UP000193409"/>
    </source>
</evidence>
<name>A0A1Y5S1Q9_9RHOB</name>
<evidence type="ECO:0000259" key="1">
    <source>
        <dbReference type="Pfam" id="PF03724"/>
    </source>
</evidence>
<dbReference type="OrthoDB" id="7777568at2"/>
<keyword evidence="3" id="KW-1185">Reference proteome</keyword>
<dbReference type="PANTHER" id="PTHR35535:SF1">
    <property type="entry name" value="HEAT SHOCK PROTEIN HSLJ"/>
    <property type="match status" value="1"/>
</dbReference>
<protein>
    <submittedName>
        <fullName evidence="2">META domain protein</fullName>
    </submittedName>
</protein>
<dbReference type="InterPro" id="IPR005184">
    <property type="entry name" value="DUF306_Meta_HslJ"/>
</dbReference>
<dbReference type="PROSITE" id="PS51257">
    <property type="entry name" value="PROKAR_LIPOPROTEIN"/>
    <property type="match status" value="1"/>
</dbReference>
<evidence type="ECO:0000313" key="2">
    <source>
        <dbReference type="EMBL" id="SLN29248.1"/>
    </source>
</evidence>
<reference evidence="2 3" key="1">
    <citation type="submission" date="2017-03" db="EMBL/GenBank/DDBJ databases">
        <authorList>
            <person name="Afonso C.L."/>
            <person name="Miller P.J."/>
            <person name="Scott M.A."/>
            <person name="Spackman E."/>
            <person name="Goraichik I."/>
            <person name="Dimitrov K.M."/>
            <person name="Suarez D.L."/>
            <person name="Swayne D.E."/>
        </authorList>
    </citation>
    <scope>NUCLEOTIDE SEQUENCE [LARGE SCALE GENOMIC DNA]</scope>
    <source>
        <strain evidence="2 3">CECT 7680</strain>
    </source>
</reference>
<dbReference type="Pfam" id="PF03724">
    <property type="entry name" value="META"/>
    <property type="match status" value="1"/>
</dbReference>
<dbReference type="EMBL" id="FWFQ01000007">
    <property type="protein sequence ID" value="SLN29248.1"/>
    <property type="molecule type" value="Genomic_DNA"/>
</dbReference>
<proteinExistence type="predicted"/>
<gene>
    <name evidence="2" type="ORF">PSA7680_01361</name>
</gene>
<dbReference type="Gene3D" id="2.40.128.270">
    <property type="match status" value="1"/>
</dbReference>